<dbReference type="Proteomes" id="UP000265515">
    <property type="component" value="Unassembled WGS sequence"/>
</dbReference>
<evidence type="ECO:0000313" key="5">
    <source>
        <dbReference type="Proteomes" id="UP000265515"/>
    </source>
</evidence>
<reference evidence="4 5" key="1">
    <citation type="journal article" date="2018" name="Cell">
        <title>The Chara Genome: Secondary Complexity and Implications for Plant Terrestrialization.</title>
        <authorList>
            <person name="Nishiyama T."/>
            <person name="Sakayama H."/>
            <person name="Vries J.D."/>
            <person name="Buschmann H."/>
            <person name="Saint-Marcoux D."/>
            <person name="Ullrich K.K."/>
            <person name="Haas F.B."/>
            <person name="Vanderstraeten L."/>
            <person name="Becker D."/>
            <person name="Lang D."/>
            <person name="Vosolsobe S."/>
            <person name="Rombauts S."/>
            <person name="Wilhelmsson P.K.I."/>
            <person name="Janitza P."/>
            <person name="Kern R."/>
            <person name="Heyl A."/>
            <person name="Rumpler F."/>
            <person name="Villalobos L.I.A.C."/>
            <person name="Clay J.M."/>
            <person name="Skokan R."/>
            <person name="Toyoda A."/>
            <person name="Suzuki Y."/>
            <person name="Kagoshima H."/>
            <person name="Schijlen E."/>
            <person name="Tajeshwar N."/>
            <person name="Catarino B."/>
            <person name="Hetherington A.J."/>
            <person name="Saltykova A."/>
            <person name="Bonnot C."/>
            <person name="Breuninger H."/>
            <person name="Symeonidi A."/>
            <person name="Radhakrishnan G.V."/>
            <person name="Van Nieuwerburgh F."/>
            <person name="Deforce D."/>
            <person name="Chang C."/>
            <person name="Karol K.G."/>
            <person name="Hedrich R."/>
            <person name="Ulvskov P."/>
            <person name="Glockner G."/>
            <person name="Delwiche C.F."/>
            <person name="Petrasek J."/>
            <person name="Van de Peer Y."/>
            <person name="Friml J."/>
            <person name="Beilby M."/>
            <person name="Dolan L."/>
            <person name="Kohara Y."/>
            <person name="Sugano S."/>
            <person name="Fujiyama A."/>
            <person name="Delaux P.-M."/>
            <person name="Quint M."/>
            <person name="TheiBen G."/>
            <person name="Hagemann M."/>
            <person name="Harholt J."/>
            <person name="Dunand C."/>
            <person name="Zachgo S."/>
            <person name="Langdale J."/>
            <person name="Maumus F."/>
            <person name="Straeten D.V.D."/>
            <person name="Gould S.B."/>
            <person name="Rensing S.A."/>
        </authorList>
    </citation>
    <scope>NUCLEOTIDE SEQUENCE [LARGE SCALE GENOMIC DNA]</scope>
    <source>
        <strain evidence="4 5">S276</strain>
    </source>
</reference>
<evidence type="ECO:0000313" key="4">
    <source>
        <dbReference type="EMBL" id="GBG70291.1"/>
    </source>
</evidence>
<keyword evidence="5" id="KW-1185">Reference proteome</keyword>
<dbReference type="EMBL" id="BFEA01000128">
    <property type="protein sequence ID" value="GBG70291.1"/>
    <property type="molecule type" value="Genomic_DNA"/>
</dbReference>
<keyword evidence="1" id="KW-0175">Coiled coil</keyword>
<feature type="coiled-coil region" evidence="1">
    <location>
        <begin position="415"/>
        <end position="470"/>
    </location>
</feature>
<feature type="transmembrane region" description="Helical" evidence="3">
    <location>
        <begin position="524"/>
        <end position="551"/>
    </location>
</feature>
<organism evidence="4 5">
    <name type="scientific">Chara braunii</name>
    <name type="common">Braun's stonewort</name>
    <dbReference type="NCBI Taxonomy" id="69332"/>
    <lineage>
        <taxon>Eukaryota</taxon>
        <taxon>Viridiplantae</taxon>
        <taxon>Streptophyta</taxon>
        <taxon>Charophyceae</taxon>
        <taxon>Charales</taxon>
        <taxon>Characeae</taxon>
        <taxon>Chara</taxon>
    </lineage>
</organism>
<keyword evidence="3" id="KW-1133">Transmembrane helix</keyword>
<dbReference type="AlphaFoldDB" id="A0A388KJR6"/>
<name>A0A388KJR6_CHABU</name>
<evidence type="ECO:0000256" key="2">
    <source>
        <dbReference type="SAM" id="MobiDB-lite"/>
    </source>
</evidence>
<sequence>MTSLLVEGDSYGPQRGGEAYGISVGYQAWGMPRGGQWQQPPQGARASGEGELPVGGAASFGRTSYIAGAAPNMHAGVVGGTSTNYYSRPPAANMVGGLSPSMPSDVAFSSHDGRRLHVHDSEISVPEPSQVVADLSEDMDKHDAGMGDMWAGASTDIAGTQSTGNVTMDLTDDGKTDDAAGGDVRKKGKRAGGGGRGRDNVGKAKVRGPYWSSAESVALLKLLFEEDCTRDWVHLPELVFTNDVAARGYRWYDVHVSRLYAMEVLATLGYDDTDLLSDVIFFTKKLHDIIPDEWDGNDRDIVGDIIRHVMSAISEEHHDKMVDTPRYKTVLEPPLRGRPYLHELLQPWDLEEDNRQSCRISSGARTTSATEMSSSPLRNVTEVVDMAGDFALIHRRMIEQAHELARKRGVVFTHVSATVEELKRLREQVDKASMRKGVAVSKAEVAETTIAVLRDEVARLERQLAVYEGASLDSGADRDDHVSNVQNSRGRRGGIMVGSIQGGPLASKSGLAITIVVVDAVRRFSFILTISVVVHAFHMFSFTVVIFTIIIRSLPQQFVIDWDARVNNDVV</sequence>
<proteinExistence type="predicted"/>
<dbReference type="Gramene" id="GBG70291">
    <property type="protein sequence ID" value="GBG70291"/>
    <property type="gene ID" value="CBR_g6418"/>
</dbReference>
<evidence type="ECO:0000256" key="3">
    <source>
        <dbReference type="SAM" id="Phobius"/>
    </source>
</evidence>
<keyword evidence="3" id="KW-0472">Membrane</keyword>
<feature type="region of interest" description="Disordered" evidence="2">
    <location>
        <begin position="161"/>
        <end position="201"/>
    </location>
</feature>
<comment type="caution">
    <text evidence="4">The sequence shown here is derived from an EMBL/GenBank/DDBJ whole genome shotgun (WGS) entry which is preliminary data.</text>
</comment>
<gene>
    <name evidence="4" type="ORF">CBR_g6418</name>
</gene>
<evidence type="ECO:0000256" key="1">
    <source>
        <dbReference type="SAM" id="Coils"/>
    </source>
</evidence>
<keyword evidence="3" id="KW-0812">Transmembrane</keyword>
<protein>
    <submittedName>
        <fullName evidence="4">Uncharacterized protein</fullName>
    </submittedName>
</protein>
<accession>A0A388KJR6</accession>